<proteinExistence type="predicted"/>
<dbReference type="Gene3D" id="2.60.130.10">
    <property type="entry name" value="Aromatic compound dioxygenase"/>
    <property type="match status" value="1"/>
</dbReference>
<evidence type="ECO:0008006" key="4">
    <source>
        <dbReference type="Google" id="ProtNLM"/>
    </source>
</evidence>
<gene>
    <name evidence="2" type="ORF">GYMLUDRAFT_46220</name>
</gene>
<dbReference type="InterPro" id="IPR015889">
    <property type="entry name" value="Intradiol_dOase_core"/>
</dbReference>
<dbReference type="GO" id="GO:0016702">
    <property type="term" value="F:oxidoreductase activity, acting on single donors with incorporation of molecular oxygen, incorporation of two atoms of oxygen"/>
    <property type="evidence" value="ECO:0007669"/>
    <property type="project" value="InterPro"/>
</dbReference>
<dbReference type="AlphaFoldDB" id="A0A0D0CGN1"/>
<dbReference type="GO" id="GO:0005506">
    <property type="term" value="F:iron ion binding"/>
    <property type="evidence" value="ECO:0007669"/>
    <property type="project" value="InterPro"/>
</dbReference>
<feature type="chain" id="PRO_5002208633" description="Intradiol ring-cleavage dioxygenases domain-containing protein" evidence="1">
    <location>
        <begin position="22"/>
        <end position="368"/>
    </location>
</feature>
<evidence type="ECO:0000313" key="3">
    <source>
        <dbReference type="Proteomes" id="UP000053593"/>
    </source>
</evidence>
<accession>A0A0D0CGN1</accession>
<protein>
    <recommendedName>
        <fullName evidence="4">Intradiol ring-cleavage dioxygenases domain-containing protein</fullName>
    </recommendedName>
</protein>
<keyword evidence="1" id="KW-0732">Signal</keyword>
<dbReference type="CDD" id="cd03457">
    <property type="entry name" value="intradiol_dioxygenase_like"/>
    <property type="match status" value="1"/>
</dbReference>
<keyword evidence="3" id="KW-1185">Reference proteome</keyword>
<dbReference type="HOGENOM" id="CLU_027719_1_0_1"/>
<dbReference type="OrthoDB" id="121380at2759"/>
<reference evidence="2 3" key="1">
    <citation type="submission" date="2014-04" db="EMBL/GenBank/DDBJ databases">
        <title>Evolutionary Origins and Diversification of the Mycorrhizal Mutualists.</title>
        <authorList>
            <consortium name="DOE Joint Genome Institute"/>
            <consortium name="Mycorrhizal Genomics Consortium"/>
            <person name="Kohler A."/>
            <person name="Kuo A."/>
            <person name="Nagy L.G."/>
            <person name="Floudas D."/>
            <person name="Copeland A."/>
            <person name="Barry K.W."/>
            <person name="Cichocki N."/>
            <person name="Veneault-Fourrey C."/>
            <person name="LaButti K."/>
            <person name="Lindquist E.A."/>
            <person name="Lipzen A."/>
            <person name="Lundell T."/>
            <person name="Morin E."/>
            <person name="Murat C."/>
            <person name="Riley R."/>
            <person name="Ohm R."/>
            <person name="Sun H."/>
            <person name="Tunlid A."/>
            <person name="Henrissat B."/>
            <person name="Grigoriev I.V."/>
            <person name="Hibbett D.S."/>
            <person name="Martin F."/>
        </authorList>
    </citation>
    <scope>NUCLEOTIDE SEQUENCE [LARGE SCALE GENOMIC DNA]</scope>
    <source>
        <strain evidence="2 3">FD-317 M1</strain>
    </source>
</reference>
<evidence type="ECO:0000313" key="2">
    <source>
        <dbReference type="EMBL" id="KIK57352.1"/>
    </source>
</evidence>
<dbReference type="PANTHER" id="PTHR34315">
    <property type="match status" value="1"/>
</dbReference>
<evidence type="ECO:0000256" key="1">
    <source>
        <dbReference type="SAM" id="SignalP"/>
    </source>
</evidence>
<dbReference type="EMBL" id="KN834791">
    <property type="protein sequence ID" value="KIK57352.1"/>
    <property type="molecule type" value="Genomic_DNA"/>
</dbReference>
<sequence length="368" mass="41104">MVRSHSLVLFFGLAGLASVSAHKEPKTEAEIETQRALQRAAYYCAPAVGEFTAARKRAWRQQVLAGLPLNQAAFAPTAGNPSLPTNDELFASGTFESEAQPSSRAQQELLACDVVEDETEMQNNTCVLTPIVTEGPYYHKMGHPIRQNIADYQIGLLTYLDIGVIDVNTCKPLPNVLVDIWQANATGHYAGHPDPAPHLKDEQPQVGGKRAGLLSAFPRTNYHEQWLRGAWKTDSHGIARFTTIFPGYYTGRATHVHAKVFTSWTENPNGTFDGHKLAHVGQFFFEDELNLQIDKMWPYVENPIRDIRGRTRNWRDSLNIFEDSHGPEGEYNPIFKMHLLGGVINQGLVGFITMGVNASYDLDNWWKG</sequence>
<dbReference type="PANTHER" id="PTHR34315:SF4">
    <property type="entry name" value="INTRADIOL RING-CLEAVAGE DIOXYGENASES DOMAIN-CONTAINING PROTEIN"/>
    <property type="match status" value="1"/>
</dbReference>
<name>A0A0D0CGN1_9AGAR</name>
<organism evidence="2 3">
    <name type="scientific">Collybiopsis luxurians FD-317 M1</name>
    <dbReference type="NCBI Taxonomy" id="944289"/>
    <lineage>
        <taxon>Eukaryota</taxon>
        <taxon>Fungi</taxon>
        <taxon>Dikarya</taxon>
        <taxon>Basidiomycota</taxon>
        <taxon>Agaricomycotina</taxon>
        <taxon>Agaricomycetes</taxon>
        <taxon>Agaricomycetidae</taxon>
        <taxon>Agaricales</taxon>
        <taxon>Marasmiineae</taxon>
        <taxon>Omphalotaceae</taxon>
        <taxon>Collybiopsis</taxon>
        <taxon>Collybiopsis luxurians</taxon>
    </lineage>
</organism>
<dbReference type="SUPFAM" id="SSF49482">
    <property type="entry name" value="Aromatic compound dioxygenase"/>
    <property type="match status" value="1"/>
</dbReference>
<feature type="signal peptide" evidence="1">
    <location>
        <begin position="1"/>
        <end position="21"/>
    </location>
</feature>
<dbReference type="Proteomes" id="UP000053593">
    <property type="component" value="Unassembled WGS sequence"/>
</dbReference>